<sequence length="270" mass="29140">MASTEANILEHASKFGTLKQVQKSLCTTERLSVPVGGTSVRGLLHLPAGYAENKERVAAAAILLSGAGGGVVGPSSMYISIGDKVASLRRGIPVLRLDYRYPAHDTPCVEDVVAAMDHLEQKYSIRKFVLVGWSFGGAPVFTVGGQEKGCATIASQTAGTSGIGKLAPRPLLLLHGTGDRILRWHCSQSLYESYGKGGERQLKLFQNDDHALTRHALEAEELLCEFIAKCVGLRIENDEQEKVIQRPLVDTGERVELMKKGGDLEGESIE</sequence>
<evidence type="ECO:0000256" key="2">
    <source>
        <dbReference type="ARBA" id="ARBA00038115"/>
    </source>
</evidence>
<evidence type="ECO:0000259" key="3">
    <source>
        <dbReference type="Pfam" id="PF12697"/>
    </source>
</evidence>
<proteinExistence type="inferred from homology"/>
<gene>
    <name evidence="4" type="ORF">AYL99_08527</name>
</gene>
<accession>A0A178ZDD1</accession>
<comment type="caution">
    <text evidence="4">The sequence shown here is derived from an EMBL/GenBank/DDBJ whole genome shotgun (WGS) entry which is preliminary data.</text>
</comment>
<feature type="domain" description="AB hydrolase-1" evidence="3">
    <location>
        <begin position="62"/>
        <end position="155"/>
    </location>
</feature>
<comment type="similarity">
    <text evidence="2">Belongs to the AB hydrolase superfamily. FUS2 hydrolase family.</text>
</comment>
<evidence type="ECO:0000313" key="4">
    <source>
        <dbReference type="EMBL" id="OAP57789.1"/>
    </source>
</evidence>
<evidence type="ECO:0000313" key="5">
    <source>
        <dbReference type="Proteomes" id="UP000078343"/>
    </source>
</evidence>
<name>A0A178ZDD1_9EURO</name>
<dbReference type="EMBL" id="LVYI01000007">
    <property type="protein sequence ID" value="OAP57789.1"/>
    <property type="molecule type" value="Genomic_DNA"/>
</dbReference>
<dbReference type="OrthoDB" id="2498029at2759"/>
<dbReference type="GeneID" id="30012695"/>
<organism evidence="4 5">
    <name type="scientific">Fonsecaea erecta</name>
    <dbReference type="NCBI Taxonomy" id="1367422"/>
    <lineage>
        <taxon>Eukaryota</taxon>
        <taxon>Fungi</taxon>
        <taxon>Dikarya</taxon>
        <taxon>Ascomycota</taxon>
        <taxon>Pezizomycotina</taxon>
        <taxon>Eurotiomycetes</taxon>
        <taxon>Chaetothyriomycetidae</taxon>
        <taxon>Chaetothyriales</taxon>
        <taxon>Herpotrichiellaceae</taxon>
        <taxon>Fonsecaea</taxon>
    </lineage>
</organism>
<dbReference type="AlphaFoldDB" id="A0A178ZDD1"/>
<dbReference type="Gene3D" id="3.40.50.1820">
    <property type="entry name" value="alpha/beta hydrolase"/>
    <property type="match status" value="1"/>
</dbReference>
<dbReference type="InterPro" id="IPR000073">
    <property type="entry name" value="AB_hydrolase_1"/>
</dbReference>
<keyword evidence="1" id="KW-0378">Hydrolase</keyword>
<keyword evidence="5" id="KW-1185">Reference proteome</keyword>
<dbReference type="InterPro" id="IPR050261">
    <property type="entry name" value="FrsA_esterase"/>
</dbReference>
<dbReference type="SUPFAM" id="SSF53474">
    <property type="entry name" value="alpha/beta-Hydrolases"/>
    <property type="match status" value="1"/>
</dbReference>
<evidence type="ECO:0000256" key="1">
    <source>
        <dbReference type="ARBA" id="ARBA00022801"/>
    </source>
</evidence>
<dbReference type="PANTHER" id="PTHR22946">
    <property type="entry name" value="DIENELACTONE HYDROLASE DOMAIN-CONTAINING PROTEIN-RELATED"/>
    <property type="match status" value="1"/>
</dbReference>
<dbReference type="Proteomes" id="UP000078343">
    <property type="component" value="Unassembled WGS sequence"/>
</dbReference>
<reference evidence="4 5" key="1">
    <citation type="submission" date="2016-04" db="EMBL/GenBank/DDBJ databases">
        <title>Draft genome of Fonsecaea erecta CBS 125763.</title>
        <authorList>
            <person name="Weiss V.A."/>
            <person name="Vicente V.A."/>
            <person name="Raittz R.T."/>
            <person name="Moreno L.F."/>
            <person name="De Souza E.M."/>
            <person name="Pedrosa F.O."/>
            <person name="Steffens M.B."/>
            <person name="Faoro H."/>
            <person name="Tadra-Sfeir M.Z."/>
            <person name="Najafzadeh M.J."/>
            <person name="Felipe M.S."/>
            <person name="Teixeira M."/>
            <person name="Sun J."/>
            <person name="Xi L."/>
            <person name="Gomes R."/>
            <person name="De Azevedo C.M."/>
            <person name="Salgado C.G."/>
            <person name="Da Silva M.B."/>
            <person name="Nascimento M.F."/>
            <person name="Queiroz-Telles F."/>
            <person name="Attili D.S."/>
            <person name="Gorbushina A."/>
        </authorList>
    </citation>
    <scope>NUCLEOTIDE SEQUENCE [LARGE SCALE GENOMIC DNA]</scope>
    <source>
        <strain evidence="4 5">CBS 125763</strain>
    </source>
</reference>
<protein>
    <recommendedName>
        <fullName evidence="3">AB hydrolase-1 domain-containing protein</fullName>
    </recommendedName>
</protein>
<dbReference type="PANTHER" id="PTHR22946:SF9">
    <property type="entry name" value="POLYKETIDE TRANSFERASE AF380"/>
    <property type="match status" value="1"/>
</dbReference>
<dbReference type="RefSeq" id="XP_018691156.1">
    <property type="nucleotide sequence ID" value="XM_018840035.1"/>
</dbReference>
<dbReference type="Pfam" id="PF12697">
    <property type="entry name" value="Abhydrolase_6"/>
    <property type="match status" value="1"/>
</dbReference>
<dbReference type="InterPro" id="IPR029058">
    <property type="entry name" value="AB_hydrolase_fold"/>
</dbReference>
<dbReference type="GO" id="GO:0016788">
    <property type="term" value="F:hydrolase activity, acting on ester bonds"/>
    <property type="evidence" value="ECO:0007669"/>
    <property type="project" value="UniProtKB-ARBA"/>
</dbReference>